<reference evidence="2" key="1">
    <citation type="journal article" date="2013" name="Genetics">
        <title>The draft genome and transcriptome of Panagrellus redivivus are shaped by the harsh demands of a free-living lifestyle.</title>
        <authorList>
            <person name="Srinivasan J."/>
            <person name="Dillman A.R."/>
            <person name="Macchietto M.G."/>
            <person name="Heikkinen L."/>
            <person name="Lakso M."/>
            <person name="Fracchia K.M."/>
            <person name="Antoshechkin I."/>
            <person name="Mortazavi A."/>
            <person name="Wong G."/>
            <person name="Sternberg P.W."/>
        </authorList>
    </citation>
    <scope>NUCLEOTIDE SEQUENCE [LARGE SCALE GENOMIC DNA]</scope>
    <source>
        <strain evidence="2">MT8872</strain>
    </source>
</reference>
<evidence type="ECO:0000313" key="2">
    <source>
        <dbReference type="Proteomes" id="UP000492821"/>
    </source>
</evidence>
<evidence type="ECO:0000256" key="1">
    <source>
        <dbReference type="SAM" id="Phobius"/>
    </source>
</evidence>
<keyword evidence="2" id="KW-1185">Reference proteome</keyword>
<keyword evidence="1" id="KW-0472">Membrane</keyword>
<evidence type="ECO:0000313" key="3">
    <source>
        <dbReference type="WBParaSite" id="Pan_g11479.t1"/>
    </source>
</evidence>
<keyword evidence="1" id="KW-1133">Transmembrane helix</keyword>
<dbReference type="WBParaSite" id="Pan_g11479.t1">
    <property type="protein sequence ID" value="Pan_g11479.t1"/>
    <property type="gene ID" value="Pan_g11479"/>
</dbReference>
<organism evidence="2 3">
    <name type="scientific">Panagrellus redivivus</name>
    <name type="common">Microworm</name>
    <dbReference type="NCBI Taxonomy" id="6233"/>
    <lineage>
        <taxon>Eukaryota</taxon>
        <taxon>Metazoa</taxon>
        <taxon>Ecdysozoa</taxon>
        <taxon>Nematoda</taxon>
        <taxon>Chromadorea</taxon>
        <taxon>Rhabditida</taxon>
        <taxon>Tylenchina</taxon>
        <taxon>Panagrolaimomorpha</taxon>
        <taxon>Panagrolaimoidea</taxon>
        <taxon>Panagrolaimidae</taxon>
        <taxon>Panagrellus</taxon>
    </lineage>
</organism>
<proteinExistence type="predicted"/>
<sequence length="372" mass="41888">MKGYAWQKCEDGPKSVKVDKNFFKEATTREFQECFKNHHVEFDGKTLREKQCNVTVSTLWSKSPKITGFFQKCTPRQPTSDFDTELAMIKQSRTPACERHNLEVMNLETNTLKCPSGTNETLMKEYDHTLPDYAIDFECLTHKITVILKDVVTISTYWCKPNDPNQPNGLLYGGFYRRGRPNSYIGTEGCGDNMREAKLFHDTTLCVHNDITNKDLKNTAELRSIIGRNGERVNCGSKESKIFLSTINGEKMYACIYKKGGYFNAPSIAPVTLPFNDYLDMFEAHSKNVIIVDGKVTVLTRARDLSNIFGDKCDSQNIVMPSTSTDASEAKADKGPSIFDPTLIPILIVAVLVIVGFLVVKKVLPNNHVPLR</sequence>
<protein>
    <submittedName>
        <fullName evidence="3">Glycoprotein</fullName>
    </submittedName>
</protein>
<feature type="transmembrane region" description="Helical" evidence="1">
    <location>
        <begin position="343"/>
        <end position="364"/>
    </location>
</feature>
<dbReference type="Proteomes" id="UP000492821">
    <property type="component" value="Unassembled WGS sequence"/>
</dbReference>
<name>A0A7E4UQ64_PANRE</name>
<dbReference type="AlphaFoldDB" id="A0A7E4UQ64"/>
<accession>A0A7E4UQ64</accession>
<keyword evidence="1" id="KW-0812">Transmembrane</keyword>
<reference evidence="3" key="2">
    <citation type="submission" date="2020-10" db="UniProtKB">
        <authorList>
            <consortium name="WormBaseParasite"/>
        </authorList>
    </citation>
    <scope>IDENTIFICATION</scope>
</reference>